<feature type="region of interest" description="Disordered" evidence="1">
    <location>
        <begin position="42"/>
        <end position="94"/>
    </location>
</feature>
<keyword evidence="2" id="KW-1133">Transmembrane helix</keyword>
<feature type="compositionally biased region" description="Polar residues" evidence="1">
    <location>
        <begin position="53"/>
        <end position="62"/>
    </location>
</feature>
<dbReference type="AlphaFoldDB" id="A0A9X5BEB3"/>
<dbReference type="Proteomes" id="UP001154420">
    <property type="component" value="Unassembled WGS sequence"/>
</dbReference>
<protein>
    <submittedName>
        <fullName evidence="3">Uncharacterized protein</fullName>
    </submittedName>
</protein>
<proteinExistence type="predicted"/>
<evidence type="ECO:0000313" key="3">
    <source>
        <dbReference type="EMBL" id="NBJ92023.1"/>
    </source>
</evidence>
<name>A0A9X5BEB3_9FIRM</name>
<feature type="compositionally biased region" description="Low complexity" evidence="1">
    <location>
        <begin position="75"/>
        <end position="90"/>
    </location>
</feature>
<evidence type="ECO:0000256" key="2">
    <source>
        <dbReference type="SAM" id="Phobius"/>
    </source>
</evidence>
<dbReference type="RefSeq" id="WP_160559094.1">
    <property type="nucleotide sequence ID" value="NZ_QZDT01000005.1"/>
</dbReference>
<gene>
    <name evidence="3" type="ORF">D5281_05330</name>
</gene>
<keyword evidence="4" id="KW-1185">Reference proteome</keyword>
<accession>A0A9X5BEB3</accession>
<evidence type="ECO:0000256" key="1">
    <source>
        <dbReference type="SAM" id="MobiDB-lite"/>
    </source>
</evidence>
<keyword evidence="2" id="KW-0472">Membrane</keyword>
<comment type="caution">
    <text evidence="3">The sequence shown here is derived from an EMBL/GenBank/DDBJ whole genome shotgun (WGS) entry which is preliminary data.</text>
</comment>
<feature type="transmembrane region" description="Helical" evidence="2">
    <location>
        <begin position="16"/>
        <end position="35"/>
    </location>
</feature>
<dbReference type="EMBL" id="QZDT01000005">
    <property type="protein sequence ID" value="NBJ92023.1"/>
    <property type="molecule type" value="Genomic_DNA"/>
</dbReference>
<keyword evidence="2" id="KW-0812">Transmembrane</keyword>
<sequence>MEKRIDNLIKKKGKRNGISGILMISILIMAVSLLISCGDKPEEGKGAEADSDIQGNLTSSNDSPDEGMQDAGDLNESSEGGEPEGNGAENPKAEQDFNYNHEYNEMLRCYEGDVYLAREDGIRRVKDGEGEEELIYENSYRARRGMELYQNYLYFCGSVSKEGQEAATVYRMDLNTLAVEDMLADISTQFDLLYRVSIYESNLYVARDYGARIGFELNEKGAITGWLDDKADDFLYREYNDYMELEWQKMNARSDDAYWEMVEETGKRYQAIMDVAACREMLEGNQVVSQYKDELLRSLFLEKEDGTYEYLCDMADYPVIVTETGIYYGANEGGDIWYVDYNTKEARLFFEKDADAWAEILLANYDADYVYLLESRYLGTESQGFPEMERELIRVPRQGGAGETVYRFEEGFNTVGGTGFYMHCGVYDKRMYFEEHETIGLLQNADEKSAKPTKEEG</sequence>
<reference evidence="3" key="1">
    <citation type="submission" date="2018-09" db="EMBL/GenBank/DDBJ databases">
        <title>Murine metabolic-syndrome-specific gut microbial biobank.</title>
        <authorList>
            <person name="Liu C."/>
        </authorList>
    </citation>
    <scope>NUCLEOTIDE SEQUENCE</scope>
    <source>
        <strain evidence="3">D42-62</strain>
    </source>
</reference>
<evidence type="ECO:0000313" key="4">
    <source>
        <dbReference type="Proteomes" id="UP001154420"/>
    </source>
</evidence>
<organism evidence="3 4">
    <name type="scientific">Parablautia muri</name>
    <dbReference type="NCBI Taxonomy" id="2320879"/>
    <lineage>
        <taxon>Bacteria</taxon>
        <taxon>Bacillati</taxon>
        <taxon>Bacillota</taxon>
        <taxon>Clostridia</taxon>
        <taxon>Lachnospirales</taxon>
        <taxon>Lachnospiraceae</taxon>
        <taxon>Parablautia</taxon>
    </lineage>
</organism>